<dbReference type="PANTHER" id="PTHR43619:SF2">
    <property type="entry name" value="S-ADENOSYL-L-METHIONINE-DEPENDENT METHYLTRANSFERASES SUPERFAMILY PROTEIN"/>
    <property type="match status" value="1"/>
</dbReference>
<dbReference type="RefSeq" id="WP_078973865.1">
    <property type="nucleotide sequence ID" value="NZ_MWQN01000001.1"/>
</dbReference>
<evidence type="ECO:0000256" key="6">
    <source>
        <dbReference type="RuleBase" id="RU362030"/>
    </source>
</evidence>
<dbReference type="GO" id="GO:0032259">
    <property type="term" value="P:methylation"/>
    <property type="evidence" value="ECO:0007669"/>
    <property type="project" value="UniProtKB-KW"/>
</dbReference>
<name>A0A1T3NSK5_9ACTN</name>
<dbReference type="Gene3D" id="3.40.50.150">
    <property type="entry name" value="Vaccinia Virus protein VP39"/>
    <property type="match status" value="1"/>
</dbReference>
<dbReference type="InterPro" id="IPR029063">
    <property type="entry name" value="SAM-dependent_MTases_sf"/>
</dbReference>
<reference evidence="7 8" key="1">
    <citation type="submission" date="2017-03" db="EMBL/GenBank/DDBJ databases">
        <title>Draft genome sequence of Streptomyces scabrisporus NF3, endophyte isolated from Amphipterygium adstringens.</title>
        <authorList>
            <person name="Vazquez M."/>
            <person name="Ceapa C.D."/>
            <person name="Rodriguez Luna D."/>
            <person name="Sanchez Esquivel S."/>
        </authorList>
    </citation>
    <scope>NUCLEOTIDE SEQUENCE [LARGE SCALE GENOMIC DNA]</scope>
    <source>
        <strain evidence="7 8">NF3</strain>
    </source>
</reference>
<evidence type="ECO:0000256" key="1">
    <source>
        <dbReference type="ARBA" id="ARBA00003907"/>
    </source>
</evidence>
<dbReference type="EC" id="2.1.1.-" evidence="6"/>
<dbReference type="STRING" id="159449.B4N89_00340"/>
<evidence type="ECO:0000256" key="5">
    <source>
        <dbReference type="ARBA" id="ARBA00022691"/>
    </source>
</evidence>
<gene>
    <name evidence="7" type="ORF">B4N89_00340</name>
</gene>
<dbReference type="InterPro" id="IPR007213">
    <property type="entry name" value="Ppm1/Ppm2/Tcmp"/>
</dbReference>
<comment type="similarity">
    <text evidence="2 6">Belongs to the UPF0677 family.</text>
</comment>
<accession>A0A1T3NSK5</accession>
<keyword evidence="8" id="KW-1185">Reference proteome</keyword>
<protein>
    <recommendedName>
        <fullName evidence="6">S-adenosyl-L-methionine-dependent methyltransferase</fullName>
        <ecNumber evidence="6">2.1.1.-</ecNumber>
    </recommendedName>
</protein>
<dbReference type="EMBL" id="MWQN01000001">
    <property type="protein sequence ID" value="OPC79601.1"/>
    <property type="molecule type" value="Genomic_DNA"/>
</dbReference>
<dbReference type="OrthoDB" id="9806164at2"/>
<keyword evidence="3 6" id="KW-0489">Methyltransferase</keyword>
<keyword evidence="5 6" id="KW-0949">S-adenosyl-L-methionine</keyword>
<comment type="caution">
    <text evidence="7">The sequence shown here is derived from an EMBL/GenBank/DDBJ whole genome shotgun (WGS) entry which is preliminary data.</text>
</comment>
<dbReference type="NCBIfam" id="TIGR00027">
    <property type="entry name" value="mthyl_TIGR00027"/>
    <property type="match status" value="1"/>
</dbReference>
<evidence type="ECO:0000256" key="3">
    <source>
        <dbReference type="ARBA" id="ARBA00022603"/>
    </source>
</evidence>
<comment type="function">
    <text evidence="1 6">Exhibits S-adenosyl-L-methionine-dependent methyltransferase activity.</text>
</comment>
<dbReference type="PANTHER" id="PTHR43619">
    <property type="entry name" value="S-ADENOSYL-L-METHIONINE-DEPENDENT METHYLTRANSFERASE YKTD-RELATED"/>
    <property type="match status" value="1"/>
</dbReference>
<evidence type="ECO:0000256" key="4">
    <source>
        <dbReference type="ARBA" id="ARBA00022679"/>
    </source>
</evidence>
<proteinExistence type="inferred from homology"/>
<evidence type="ECO:0000313" key="8">
    <source>
        <dbReference type="Proteomes" id="UP000190037"/>
    </source>
</evidence>
<dbReference type="InterPro" id="IPR011610">
    <property type="entry name" value="SAM_mthyl_Trfase_ML2640-like"/>
</dbReference>
<organism evidence="7 8">
    <name type="scientific">Embleya scabrispora</name>
    <dbReference type="NCBI Taxonomy" id="159449"/>
    <lineage>
        <taxon>Bacteria</taxon>
        <taxon>Bacillati</taxon>
        <taxon>Actinomycetota</taxon>
        <taxon>Actinomycetes</taxon>
        <taxon>Kitasatosporales</taxon>
        <taxon>Streptomycetaceae</taxon>
        <taxon>Embleya</taxon>
    </lineage>
</organism>
<dbReference type="GO" id="GO:0008168">
    <property type="term" value="F:methyltransferase activity"/>
    <property type="evidence" value="ECO:0007669"/>
    <property type="project" value="UniProtKB-UniRule"/>
</dbReference>
<keyword evidence="4" id="KW-0808">Transferase</keyword>
<evidence type="ECO:0000313" key="7">
    <source>
        <dbReference type="EMBL" id="OPC79601.1"/>
    </source>
</evidence>
<evidence type="ECO:0000256" key="2">
    <source>
        <dbReference type="ARBA" id="ARBA00008138"/>
    </source>
</evidence>
<dbReference type="Proteomes" id="UP000190037">
    <property type="component" value="Unassembled WGS sequence"/>
</dbReference>
<sequence>MTEPSHQPRDHQDFPLSGAGLTALSIAAERNLESRRPDRLFDDHLAAAFLAPLDASRAAPPAGFRPRRSLGARWSGMHGFIGLRTRLFDDELLAAARVGGRQMVLLGAGLDTRAFRLPWPAGVRVFELDRQDVLRYKAEVLARARARARCHRVPVPVDLADEWAAALCSAGFDPTLPTVWVAEGLLLYLGRADCDGLLARVGALSQPGSRLVLDHVNAAMMQTEEFAHMAHELARVGVAWRSSIDDPLQWLAGFGWQATLVDVESYAAGLGRPVPPVLAADQRLAQRLWLVSARR</sequence>
<dbReference type="SUPFAM" id="SSF53335">
    <property type="entry name" value="S-adenosyl-L-methionine-dependent methyltransferases"/>
    <property type="match status" value="1"/>
</dbReference>
<dbReference type="Pfam" id="PF04072">
    <property type="entry name" value="LCM"/>
    <property type="match status" value="1"/>
</dbReference>
<dbReference type="AlphaFoldDB" id="A0A1T3NSK5"/>